<evidence type="ECO:0000256" key="8">
    <source>
        <dbReference type="ARBA" id="ARBA00048793"/>
    </source>
</evidence>
<dbReference type="PANTHER" id="PTHR21708">
    <property type="entry name" value="PROBABLE 2-DEHYDROPANTOATE 2-REDUCTASE"/>
    <property type="match status" value="1"/>
</dbReference>
<proteinExistence type="inferred from homology"/>
<evidence type="ECO:0000313" key="12">
    <source>
        <dbReference type="EMBL" id="QKF68282.1"/>
    </source>
</evidence>
<comment type="pathway">
    <text evidence="1 9">Cofactor biosynthesis; (R)-pantothenate biosynthesis; (R)-pantoate from 3-methyl-2-oxobutanoate: step 2/2.</text>
</comment>
<dbReference type="FunFam" id="1.10.1040.10:FF:000017">
    <property type="entry name" value="2-dehydropantoate 2-reductase"/>
    <property type="match status" value="1"/>
</dbReference>
<dbReference type="InterPro" id="IPR003710">
    <property type="entry name" value="ApbA"/>
</dbReference>
<dbReference type="Proteomes" id="UP000503482">
    <property type="component" value="Chromosome"/>
</dbReference>
<keyword evidence="5 9" id="KW-0521">NADP</keyword>
<comment type="similarity">
    <text evidence="2 9">Belongs to the ketopantoate reductase family.</text>
</comment>
<accession>A0AAE7BDA6</accession>
<evidence type="ECO:0000313" key="13">
    <source>
        <dbReference type="Proteomes" id="UP000503482"/>
    </source>
</evidence>
<dbReference type="EC" id="1.1.1.169" evidence="3 9"/>
<organism evidence="12 13">
    <name type="scientific">Arcobacter venerupis</name>
    <dbReference type="NCBI Taxonomy" id="1054033"/>
    <lineage>
        <taxon>Bacteria</taxon>
        <taxon>Pseudomonadati</taxon>
        <taxon>Campylobacterota</taxon>
        <taxon>Epsilonproteobacteria</taxon>
        <taxon>Campylobacterales</taxon>
        <taxon>Arcobacteraceae</taxon>
        <taxon>Arcobacter</taxon>
    </lineage>
</organism>
<comment type="function">
    <text evidence="9">Catalyzes the NADPH-dependent reduction of ketopantoate into pantoic acid.</text>
</comment>
<dbReference type="SUPFAM" id="SSF51735">
    <property type="entry name" value="NAD(P)-binding Rossmann-fold domains"/>
    <property type="match status" value="1"/>
</dbReference>
<dbReference type="Pfam" id="PF08546">
    <property type="entry name" value="ApbA_C"/>
    <property type="match status" value="1"/>
</dbReference>
<evidence type="ECO:0000256" key="7">
    <source>
        <dbReference type="ARBA" id="ARBA00032024"/>
    </source>
</evidence>
<dbReference type="InterPro" id="IPR008927">
    <property type="entry name" value="6-PGluconate_DH-like_C_sf"/>
</dbReference>
<evidence type="ECO:0000256" key="6">
    <source>
        <dbReference type="ARBA" id="ARBA00023002"/>
    </source>
</evidence>
<dbReference type="EMBL" id="CP053840">
    <property type="protein sequence ID" value="QKF68282.1"/>
    <property type="molecule type" value="Genomic_DNA"/>
</dbReference>
<evidence type="ECO:0000256" key="2">
    <source>
        <dbReference type="ARBA" id="ARBA00007870"/>
    </source>
</evidence>
<dbReference type="KEGG" id="avp:AVENP_2801"/>
<dbReference type="InterPro" id="IPR051402">
    <property type="entry name" value="KPR-Related"/>
</dbReference>
<dbReference type="PANTHER" id="PTHR21708:SF26">
    <property type="entry name" value="2-DEHYDROPANTOATE 2-REDUCTASE"/>
    <property type="match status" value="1"/>
</dbReference>
<evidence type="ECO:0000259" key="10">
    <source>
        <dbReference type="Pfam" id="PF02558"/>
    </source>
</evidence>
<dbReference type="GO" id="GO:0008677">
    <property type="term" value="F:2-dehydropantoate 2-reductase activity"/>
    <property type="evidence" value="ECO:0007669"/>
    <property type="project" value="UniProtKB-EC"/>
</dbReference>
<dbReference type="Pfam" id="PF02558">
    <property type="entry name" value="ApbA"/>
    <property type="match status" value="1"/>
</dbReference>
<dbReference type="InterPro" id="IPR013328">
    <property type="entry name" value="6PGD_dom2"/>
</dbReference>
<evidence type="ECO:0000256" key="9">
    <source>
        <dbReference type="RuleBase" id="RU362068"/>
    </source>
</evidence>
<evidence type="ECO:0000256" key="1">
    <source>
        <dbReference type="ARBA" id="ARBA00004994"/>
    </source>
</evidence>
<keyword evidence="6 9" id="KW-0560">Oxidoreductase</keyword>
<evidence type="ECO:0000256" key="3">
    <source>
        <dbReference type="ARBA" id="ARBA00013014"/>
    </source>
</evidence>
<reference evidence="12 13" key="1">
    <citation type="submission" date="2020-05" db="EMBL/GenBank/DDBJ databases">
        <title>Complete genome sequencing of Campylobacter and Arcobacter type strains.</title>
        <authorList>
            <person name="Miller W.G."/>
            <person name="Yee E."/>
        </authorList>
    </citation>
    <scope>NUCLEOTIDE SEQUENCE [LARGE SCALE GENOMIC DNA]</scope>
    <source>
        <strain evidence="12 13">LMG 26156</strain>
    </source>
</reference>
<keyword evidence="13" id="KW-1185">Reference proteome</keyword>
<dbReference type="NCBIfam" id="TIGR00745">
    <property type="entry name" value="apbA_panE"/>
    <property type="match status" value="1"/>
</dbReference>
<dbReference type="SUPFAM" id="SSF48179">
    <property type="entry name" value="6-phosphogluconate dehydrogenase C-terminal domain-like"/>
    <property type="match status" value="1"/>
</dbReference>
<dbReference type="InterPro" id="IPR013752">
    <property type="entry name" value="KPA_reductase"/>
</dbReference>
<evidence type="ECO:0000259" key="11">
    <source>
        <dbReference type="Pfam" id="PF08546"/>
    </source>
</evidence>
<feature type="domain" description="Ketopantoate reductase C-terminal" evidence="11">
    <location>
        <begin position="186"/>
        <end position="305"/>
    </location>
</feature>
<dbReference type="InterPro" id="IPR036291">
    <property type="entry name" value="NAD(P)-bd_dom_sf"/>
</dbReference>
<evidence type="ECO:0000256" key="5">
    <source>
        <dbReference type="ARBA" id="ARBA00022857"/>
    </source>
</evidence>
<dbReference type="GO" id="GO:0015940">
    <property type="term" value="P:pantothenate biosynthetic process"/>
    <property type="evidence" value="ECO:0007669"/>
    <property type="project" value="UniProtKB-KW"/>
</dbReference>
<dbReference type="Gene3D" id="1.10.1040.10">
    <property type="entry name" value="N-(1-d-carboxylethyl)-l-norvaline Dehydrogenase, domain 2"/>
    <property type="match status" value="1"/>
</dbReference>
<dbReference type="GO" id="GO:0005737">
    <property type="term" value="C:cytoplasm"/>
    <property type="evidence" value="ECO:0007669"/>
    <property type="project" value="TreeGrafter"/>
</dbReference>
<dbReference type="AlphaFoldDB" id="A0AAE7BDA6"/>
<protein>
    <recommendedName>
        <fullName evidence="4 9">2-dehydropantoate 2-reductase</fullName>
        <ecNumber evidence="3 9">1.1.1.169</ecNumber>
    </recommendedName>
    <alternativeName>
        <fullName evidence="7 9">Ketopantoate reductase</fullName>
    </alternativeName>
</protein>
<feature type="domain" description="Ketopantoate reductase N-terminal" evidence="10">
    <location>
        <begin position="3"/>
        <end position="157"/>
    </location>
</feature>
<dbReference type="RefSeq" id="WP_128360005.1">
    <property type="nucleotide sequence ID" value="NZ_CP053840.1"/>
</dbReference>
<sequence length="315" mass="35523">MNIVVIGSGGVGSFYGVIFHRIGHNVKFVARNENLEYLKNNKLKLSHSSFDFEEKVNVISMAELMSSNPSEVDVIFLATKSMSTEIISNQMGEWIKDNKVIPYFISLQNGVENEDIMAKFYPIEFVIGGLTRLIAAHTIRLGYVESTGEVQTILGAIKPTSANQFFLNNLKIELDKTNTTTFLSDNIELELWNKLIINNGLNAICALLEEKTGILIRDEKVSKLIYGLMCETAIAAKVVGVNITQENVDMMFELMINFESIKPSMWLDKLNNRDLELEDICGVVIKNCEKQGLDAPYTRTISTILEFSYNKRRVK</sequence>
<comment type="catalytic activity">
    <reaction evidence="8 9">
        <text>(R)-pantoate + NADP(+) = 2-dehydropantoate + NADPH + H(+)</text>
        <dbReference type="Rhea" id="RHEA:16233"/>
        <dbReference type="ChEBI" id="CHEBI:11561"/>
        <dbReference type="ChEBI" id="CHEBI:15378"/>
        <dbReference type="ChEBI" id="CHEBI:15980"/>
        <dbReference type="ChEBI" id="CHEBI:57783"/>
        <dbReference type="ChEBI" id="CHEBI:58349"/>
        <dbReference type="EC" id="1.1.1.169"/>
    </reaction>
</comment>
<dbReference type="Gene3D" id="3.40.50.720">
    <property type="entry name" value="NAD(P)-binding Rossmann-like Domain"/>
    <property type="match status" value="1"/>
</dbReference>
<dbReference type="InterPro" id="IPR013332">
    <property type="entry name" value="KPR_N"/>
</dbReference>
<keyword evidence="9" id="KW-0566">Pantothenate biosynthesis</keyword>
<name>A0AAE7BDA6_9BACT</name>
<evidence type="ECO:0000256" key="4">
    <source>
        <dbReference type="ARBA" id="ARBA00019465"/>
    </source>
</evidence>
<gene>
    <name evidence="12" type="primary">panE</name>
    <name evidence="12" type="ORF">AVENP_2801</name>
</gene>